<feature type="domain" description="Headcase N-terminal" evidence="1">
    <location>
        <begin position="21"/>
        <end position="121"/>
    </location>
</feature>
<dbReference type="Proteomes" id="UP000887565">
    <property type="component" value="Unplaced"/>
</dbReference>
<keyword evidence="2" id="KW-1185">Reference proteome</keyword>
<dbReference type="Pfam" id="PF15353">
    <property type="entry name" value="HECA_N"/>
    <property type="match status" value="1"/>
</dbReference>
<evidence type="ECO:0000313" key="3">
    <source>
        <dbReference type="WBParaSite" id="nRc.2.0.1.t27202-RA"/>
    </source>
</evidence>
<sequence>MGKKKKNVEETDAAKNNGCICPLPNGCRQGSIDPLQTNDVVKFLCSNSTKCTENLLLHAKCVEEWQEILVRQLGKHRARKEGKIEHYCSLNINYLWAKETYSKIINKCKCPCGGFLKKDVDEEIRVEPKKLVDQTNRKPKKNLPKLNALPRTTKSIQGHYQPSVRPQRLSALNTVRDDDENFICGLYTTGDDKKYSRKVNTTVPTFHTMSVINAPKSMQHESLNDESQVYEMFVEFFDNFSGDMYEIGRFVNHVLAKCDENLIDSLCQSGDIWCWLNNRKEIWGIEIDFLRLKDQISENGIDFYPVEERQNESDQEVDGYETASENIKSSTKNTIRHQKLIGILPNHSNSIIGAKICSNFDVVEKFSVFPSSTIDQASIYKETLEHVESLVRMLYTNR</sequence>
<dbReference type="PANTHER" id="PTHR13425:SF3">
    <property type="entry name" value="HEADCASE PROTEIN HOMOLOG"/>
    <property type="match status" value="1"/>
</dbReference>
<protein>
    <submittedName>
        <fullName evidence="3">Headcase middle domain-containing protein</fullName>
    </submittedName>
</protein>
<proteinExistence type="predicted"/>
<dbReference type="WBParaSite" id="nRc.2.0.1.t27202-RA">
    <property type="protein sequence ID" value="nRc.2.0.1.t27202-RA"/>
    <property type="gene ID" value="nRc.2.0.1.g27202"/>
</dbReference>
<reference evidence="3" key="1">
    <citation type="submission" date="2022-11" db="UniProtKB">
        <authorList>
            <consortium name="WormBaseParasite"/>
        </authorList>
    </citation>
    <scope>IDENTIFICATION</scope>
</reference>
<evidence type="ECO:0000313" key="2">
    <source>
        <dbReference type="Proteomes" id="UP000887565"/>
    </source>
</evidence>
<dbReference type="AlphaFoldDB" id="A0A915JM86"/>
<accession>A0A915JM86</accession>
<dbReference type="InterPro" id="IPR054537">
    <property type="entry name" value="HECA_N"/>
</dbReference>
<evidence type="ECO:0000259" key="1">
    <source>
        <dbReference type="Pfam" id="PF15353"/>
    </source>
</evidence>
<dbReference type="PANTHER" id="PTHR13425">
    <property type="entry name" value="HEADCASE PROTEIN"/>
    <property type="match status" value="1"/>
</dbReference>
<organism evidence="2 3">
    <name type="scientific">Romanomermis culicivorax</name>
    <name type="common">Nematode worm</name>
    <dbReference type="NCBI Taxonomy" id="13658"/>
    <lineage>
        <taxon>Eukaryota</taxon>
        <taxon>Metazoa</taxon>
        <taxon>Ecdysozoa</taxon>
        <taxon>Nematoda</taxon>
        <taxon>Enoplea</taxon>
        <taxon>Dorylaimia</taxon>
        <taxon>Mermithida</taxon>
        <taxon>Mermithoidea</taxon>
        <taxon>Mermithidae</taxon>
        <taxon>Romanomermis</taxon>
    </lineage>
</organism>
<dbReference type="InterPro" id="IPR026066">
    <property type="entry name" value="Headcase"/>
</dbReference>
<name>A0A915JM86_ROMCU</name>